<gene>
    <name evidence="9" type="ORF">RSO01_34100</name>
</gene>
<evidence type="ECO:0000256" key="6">
    <source>
        <dbReference type="ARBA" id="ARBA00023136"/>
    </source>
</evidence>
<evidence type="ECO:0000313" key="10">
    <source>
        <dbReference type="Proteomes" id="UP000321058"/>
    </source>
</evidence>
<dbReference type="Proteomes" id="UP000321058">
    <property type="component" value="Unassembled WGS sequence"/>
</dbReference>
<dbReference type="GO" id="GO:0055085">
    <property type="term" value="P:transmembrane transport"/>
    <property type="evidence" value="ECO:0007669"/>
    <property type="project" value="InterPro"/>
</dbReference>
<dbReference type="InterPro" id="IPR035906">
    <property type="entry name" value="MetI-like_sf"/>
</dbReference>
<keyword evidence="6 7" id="KW-0472">Membrane</keyword>
<dbReference type="InterPro" id="IPR045621">
    <property type="entry name" value="BPD_transp_1_N"/>
</dbReference>
<feature type="transmembrane region" description="Helical" evidence="7">
    <location>
        <begin position="293"/>
        <end position="315"/>
    </location>
</feature>
<evidence type="ECO:0000256" key="1">
    <source>
        <dbReference type="ARBA" id="ARBA00004651"/>
    </source>
</evidence>
<proteinExistence type="inferred from homology"/>
<dbReference type="PANTHER" id="PTHR43163">
    <property type="entry name" value="DIPEPTIDE TRANSPORT SYSTEM PERMEASE PROTEIN DPPB-RELATED"/>
    <property type="match status" value="1"/>
</dbReference>
<feature type="domain" description="ABC transmembrane type-1" evidence="8">
    <location>
        <begin position="94"/>
        <end position="312"/>
    </location>
</feature>
<evidence type="ECO:0000256" key="5">
    <source>
        <dbReference type="ARBA" id="ARBA00022989"/>
    </source>
</evidence>
<dbReference type="OrthoDB" id="9807402at2"/>
<protein>
    <submittedName>
        <fullName evidence="9">Peptide ABC transporter permease</fullName>
    </submittedName>
</protein>
<keyword evidence="5 7" id="KW-1133">Transmembrane helix</keyword>
<feature type="transmembrane region" description="Helical" evidence="7">
    <location>
        <begin position="12"/>
        <end position="29"/>
    </location>
</feature>
<evidence type="ECO:0000313" key="9">
    <source>
        <dbReference type="EMBL" id="GEP56244.1"/>
    </source>
</evidence>
<dbReference type="Pfam" id="PF19300">
    <property type="entry name" value="BPD_transp_1_N"/>
    <property type="match status" value="1"/>
</dbReference>
<evidence type="ECO:0000256" key="7">
    <source>
        <dbReference type="RuleBase" id="RU363032"/>
    </source>
</evidence>
<accession>A0A512NBD0</accession>
<dbReference type="AlphaFoldDB" id="A0A512NBD0"/>
<evidence type="ECO:0000256" key="2">
    <source>
        <dbReference type="ARBA" id="ARBA00022448"/>
    </source>
</evidence>
<comment type="caution">
    <text evidence="9">The sequence shown here is derived from an EMBL/GenBank/DDBJ whole genome shotgun (WGS) entry which is preliminary data.</text>
</comment>
<dbReference type="RefSeq" id="WP_147150315.1">
    <property type="nucleotide sequence ID" value="NZ_BKAJ01000059.1"/>
</dbReference>
<sequence>MRLVLGRFTHNALALLAVTTILFFMFRLMPGTPLAAFINENLNADQQQAMLEQFGLDKPMWQQYFIYLANLLQGEMGLSFFQRRPVMTILLEVLPNSVILTLTSLIIAYIFGVVAGAWLAWKRGTWIERAAVPAVLATRAAPEFWIGMVLLAVLSFNAGWFPSGGASSPGMAYSSNWDRIFSLDYVHHLALPVLTLALYLQGLPLLLMRSNMLEVMHEEFVTMARMKGLSEWRIVIGHAARNALLPVVTAFALGVGLSMGGNVVIETVFSWPGIGRLLVQAVSVHDYPLAQGAFLMIALVLALMNFVADLLYMVLDPRVSHGRKG</sequence>
<feature type="transmembrane region" description="Helical" evidence="7">
    <location>
        <begin position="243"/>
        <end position="265"/>
    </location>
</feature>
<dbReference type="CDD" id="cd06261">
    <property type="entry name" value="TM_PBP2"/>
    <property type="match status" value="1"/>
</dbReference>
<evidence type="ECO:0000259" key="8">
    <source>
        <dbReference type="PROSITE" id="PS50928"/>
    </source>
</evidence>
<evidence type="ECO:0000256" key="4">
    <source>
        <dbReference type="ARBA" id="ARBA00022692"/>
    </source>
</evidence>
<name>A0A512NBD0_9HYPH</name>
<feature type="transmembrane region" description="Helical" evidence="7">
    <location>
        <begin position="142"/>
        <end position="161"/>
    </location>
</feature>
<keyword evidence="10" id="KW-1185">Reference proteome</keyword>
<dbReference type="EMBL" id="BKAJ01000059">
    <property type="protein sequence ID" value="GEP56244.1"/>
    <property type="molecule type" value="Genomic_DNA"/>
</dbReference>
<dbReference type="PANTHER" id="PTHR43163:SF6">
    <property type="entry name" value="DIPEPTIDE TRANSPORT SYSTEM PERMEASE PROTEIN DPPB-RELATED"/>
    <property type="match status" value="1"/>
</dbReference>
<dbReference type="GO" id="GO:0005886">
    <property type="term" value="C:plasma membrane"/>
    <property type="evidence" value="ECO:0007669"/>
    <property type="project" value="UniProtKB-SubCell"/>
</dbReference>
<comment type="subcellular location">
    <subcellularLocation>
        <location evidence="1 7">Cell membrane</location>
        <topology evidence="1 7">Multi-pass membrane protein</topology>
    </subcellularLocation>
</comment>
<comment type="similarity">
    <text evidence="7">Belongs to the binding-protein-dependent transport system permease family.</text>
</comment>
<keyword evidence="2 7" id="KW-0813">Transport</keyword>
<feature type="transmembrane region" description="Helical" evidence="7">
    <location>
        <begin position="185"/>
        <end position="207"/>
    </location>
</feature>
<keyword evidence="3" id="KW-1003">Cell membrane</keyword>
<reference evidence="9 10" key="1">
    <citation type="submission" date="2019-07" db="EMBL/GenBank/DDBJ databases">
        <title>Whole genome shotgun sequence of Reyranella soli NBRC 108950.</title>
        <authorList>
            <person name="Hosoyama A."/>
            <person name="Uohara A."/>
            <person name="Ohji S."/>
            <person name="Ichikawa N."/>
        </authorList>
    </citation>
    <scope>NUCLEOTIDE SEQUENCE [LARGE SCALE GENOMIC DNA]</scope>
    <source>
        <strain evidence="9 10">NBRC 108950</strain>
    </source>
</reference>
<dbReference type="Gene3D" id="1.10.3720.10">
    <property type="entry name" value="MetI-like"/>
    <property type="match status" value="1"/>
</dbReference>
<keyword evidence="4 7" id="KW-0812">Transmembrane</keyword>
<dbReference type="SUPFAM" id="SSF161098">
    <property type="entry name" value="MetI-like"/>
    <property type="match status" value="1"/>
</dbReference>
<organism evidence="9 10">
    <name type="scientific">Reyranella soli</name>
    <dbReference type="NCBI Taxonomy" id="1230389"/>
    <lineage>
        <taxon>Bacteria</taxon>
        <taxon>Pseudomonadati</taxon>
        <taxon>Pseudomonadota</taxon>
        <taxon>Alphaproteobacteria</taxon>
        <taxon>Hyphomicrobiales</taxon>
        <taxon>Reyranellaceae</taxon>
        <taxon>Reyranella</taxon>
    </lineage>
</organism>
<evidence type="ECO:0000256" key="3">
    <source>
        <dbReference type="ARBA" id="ARBA00022475"/>
    </source>
</evidence>
<feature type="transmembrane region" description="Helical" evidence="7">
    <location>
        <begin position="98"/>
        <end position="121"/>
    </location>
</feature>
<dbReference type="InterPro" id="IPR000515">
    <property type="entry name" value="MetI-like"/>
</dbReference>
<dbReference type="PROSITE" id="PS50928">
    <property type="entry name" value="ABC_TM1"/>
    <property type="match status" value="1"/>
</dbReference>
<dbReference type="Pfam" id="PF00528">
    <property type="entry name" value="BPD_transp_1"/>
    <property type="match status" value="1"/>
</dbReference>